<dbReference type="EMBL" id="SDHX01000002">
    <property type="protein sequence ID" value="RXK53646.1"/>
    <property type="molecule type" value="Genomic_DNA"/>
</dbReference>
<evidence type="ECO:0000313" key="11">
    <source>
        <dbReference type="Proteomes" id="UP000290218"/>
    </source>
</evidence>
<dbReference type="RefSeq" id="WP_129049540.1">
    <property type="nucleotide sequence ID" value="NZ_SDHX01000002.1"/>
</dbReference>
<comment type="similarity">
    <text evidence="7 8">Belongs to the PINc/VapC protein family.</text>
</comment>
<evidence type="ECO:0000256" key="2">
    <source>
        <dbReference type="ARBA" id="ARBA00022649"/>
    </source>
</evidence>
<keyword evidence="11" id="KW-1185">Reference proteome</keyword>
<dbReference type="GO" id="GO:0016787">
    <property type="term" value="F:hydrolase activity"/>
    <property type="evidence" value="ECO:0007669"/>
    <property type="project" value="UniProtKB-KW"/>
</dbReference>
<dbReference type="PANTHER" id="PTHR33653:SF1">
    <property type="entry name" value="RIBONUCLEASE VAPC2"/>
    <property type="match status" value="1"/>
</dbReference>
<evidence type="ECO:0000256" key="5">
    <source>
        <dbReference type="ARBA" id="ARBA00022801"/>
    </source>
</evidence>
<dbReference type="Proteomes" id="UP000290218">
    <property type="component" value="Unassembled WGS sequence"/>
</dbReference>
<organism evidence="10 11">
    <name type="scientific">Oleiharenicola lentus</name>
    <dbReference type="NCBI Taxonomy" id="2508720"/>
    <lineage>
        <taxon>Bacteria</taxon>
        <taxon>Pseudomonadati</taxon>
        <taxon>Verrucomicrobiota</taxon>
        <taxon>Opitutia</taxon>
        <taxon>Opitutales</taxon>
        <taxon>Opitutaceae</taxon>
        <taxon>Oleiharenicola</taxon>
    </lineage>
</organism>
<dbReference type="InterPro" id="IPR002716">
    <property type="entry name" value="PIN_dom"/>
</dbReference>
<dbReference type="InterPro" id="IPR050556">
    <property type="entry name" value="Type_II_TA_system_RNase"/>
</dbReference>
<dbReference type="EC" id="3.1.-.-" evidence="8"/>
<dbReference type="SUPFAM" id="SSF88723">
    <property type="entry name" value="PIN domain-like"/>
    <property type="match status" value="1"/>
</dbReference>
<feature type="binding site" evidence="8">
    <location>
        <position position="102"/>
    </location>
    <ligand>
        <name>Mg(2+)</name>
        <dbReference type="ChEBI" id="CHEBI:18420"/>
    </ligand>
</feature>
<evidence type="ECO:0000256" key="8">
    <source>
        <dbReference type="HAMAP-Rule" id="MF_00265"/>
    </source>
</evidence>
<comment type="caution">
    <text evidence="10">The sequence shown here is derived from an EMBL/GenBank/DDBJ whole genome shotgun (WGS) entry which is preliminary data.</text>
</comment>
<keyword evidence="2 8" id="KW-1277">Toxin-antitoxin system</keyword>
<proteinExistence type="inferred from homology"/>
<feature type="binding site" evidence="8">
    <location>
        <position position="6"/>
    </location>
    <ligand>
        <name>Mg(2+)</name>
        <dbReference type="ChEBI" id="CHEBI:18420"/>
    </ligand>
</feature>
<name>A0A4V1M636_9BACT</name>
<comment type="cofactor">
    <cofactor evidence="1 8">
        <name>Mg(2+)</name>
        <dbReference type="ChEBI" id="CHEBI:18420"/>
    </cofactor>
</comment>
<dbReference type="GO" id="GO:0004540">
    <property type="term" value="F:RNA nuclease activity"/>
    <property type="evidence" value="ECO:0007669"/>
    <property type="project" value="InterPro"/>
</dbReference>
<dbReference type="Pfam" id="PF01850">
    <property type="entry name" value="PIN"/>
    <property type="match status" value="1"/>
</dbReference>
<sequence>MIYLPDTNVFSRFLRGGEANEGLRDRLLAQLPFCRLSAIVLSELEYGAAKSGNPAHRERVARLRSILPDVVPFDAESATCAGQIRAHLATLKPNAQPIGSYDVLLAGQALALGACVVTGNSGEFHRVPGLPVEDWK</sequence>
<dbReference type="CDD" id="cd18745">
    <property type="entry name" value="PIN_VapC4-5_FitB-like"/>
    <property type="match status" value="1"/>
</dbReference>
<dbReference type="OrthoDB" id="9796690at2"/>
<evidence type="ECO:0000259" key="9">
    <source>
        <dbReference type="Pfam" id="PF01850"/>
    </source>
</evidence>
<reference evidence="10 11" key="1">
    <citation type="submission" date="2019-01" db="EMBL/GenBank/DDBJ databases">
        <title>Lacunisphaera sp. strain TWA-58.</title>
        <authorList>
            <person name="Chen W.-M."/>
        </authorList>
    </citation>
    <scope>NUCLEOTIDE SEQUENCE [LARGE SCALE GENOMIC DNA]</scope>
    <source>
        <strain evidence="10 11">TWA-58</strain>
    </source>
</reference>
<dbReference type="AlphaFoldDB" id="A0A4V1M636"/>
<evidence type="ECO:0000256" key="4">
    <source>
        <dbReference type="ARBA" id="ARBA00022723"/>
    </source>
</evidence>
<keyword evidence="5 8" id="KW-0378">Hydrolase</keyword>
<comment type="function">
    <text evidence="8">Toxic component of a toxin-antitoxin (TA) system. An RNase.</text>
</comment>
<protein>
    <recommendedName>
        <fullName evidence="8">Ribonuclease VapC</fullName>
        <shortName evidence="8">RNase VapC</shortName>
        <ecNumber evidence="8">3.1.-.-</ecNumber>
    </recommendedName>
    <alternativeName>
        <fullName evidence="8">Toxin VapC</fullName>
    </alternativeName>
</protein>
<evidence type="ECO:0000256" key="7">
    <source>
        <dbReference type="ARBA" id="ARBA00038093"/>
    </source>
</evidence>
<evidence type="ECO:0000256" key="1">
    <source>
        <dbReference type="ARBA" id="ARBA00001946"/>
    </source>
</evidence>
<keyword evidence="8" id="KW-0800">Toxin</keyword>
<dbReference type="GO" id="GO:0090729">
    <property type="term" value="F:toxin activity"/>
    <property type="evidence" value="ECO:0007669"/>
    <property type="project" value="UniProtKB-KW"/>
</dbReference>
<dbReference type="GO" id="GO:0000287">
    <property type="term" value="F:magnesium ion binding"/>
    <property type="evidence" value="ECO:0007669"/>
    <property type="project" value="UniProtKB-UniRule"/>
</dbReference>
<gene>
    <name evidence="8" type="primary">vapC</name>
    <name evidence="10" type="ORF">ESB00_18330</name>
</gene>
<accession>A0A4V1M636</accession>
<keyword evidence="4 8" id="KW-0479">Metal-binding</keyword>
<evidence type="ECO:0000256" key="3">
    <source>
        <dbReference type="ARBA" id="ARBA00022722"/>
    </source>
</evidence>
<dbReference type="Gene3D" id="3.40.50.1010">
    <property type="entry name" value="5'-nuclease"/>
    <property type="match status" value="1"/>
</dbReference>
<evidence type="ECO:0000256" key="6">
    <source>
        <dbReference type="ARBA" id="ARBA00022842"/>
    </source>
</evidence>
<dbReference type="HAMAP" id="MF_00265">
    <property type="entry name" value="VapC_Nob1"/>
    <property type="match status" value="1"/>
</dbReference>
<dbReference type="InterPro" id="IPR029060">
    <property type="entry name" value="PIN-like_dom_sf"/>
</dbReference>
<dbReference type="PANTHER" id="PTHR33653">
    <property type="entry name" value="RIBONUCLEASE VAPC2"/>
    <property type="match status" value="1"/>
</dbReference>
<keyword evidence="6 8" id="KW-0460">Magnesium</keyword>
<evidence type="ECO:0000313" key="10">
    <source>
        <dbReference type="EMBL" id="RXK53646.1"/>
    </source>
</evidence>
<dbReference type="InterPro" id="IPR022907">
    <property type="entry name" value="VapC_family"/>
</dbReference>
<feature type="domain" description="PIN" evidence="9">
    <location>
        <begin position="3"/>
        <end position="129"/>
    </location>
</feature>
<keyword evidence="3 8" id="KW-0540">Nuclease</keyword>